<dbReference type="InterPro" id="IPR025711">
    <property type="entry name" value="PepSY"/>
</dbReference>
<evidence type="ECO:0000313" key="2">
    <source>
        <dbReference type="EMBL" id="SET03365.1"/>
    </source>
</evidence>
<proteinExistence type="predicted"/>
<dbReference type="AlphaFoldDB" id="A0A1I0B9A0"/>
<dbReference type="OrthoDB" id="5770914at2"/>
<dbReference type="EMBL" id="FOHV01000007">
    <property type="protein sequence ID" value="SET03365.1"/>
    <property type="molecule type" value="Genomic_DNA"/>
</dbReference>
<dbReference type="Gene3D" id="3.10.450.40">
    <property type="match status" value="1"/>
</dbReference>
<dbReference type="RefSeq" id="WP_093318585.1">
    <property type="nucleotide sequence ID" value="NZ_FOHV01000007.1"/>
</dbReference>
<accession>A0A1I0B9A0</accession>
<dbReference type="Pfam" id="PF03413">
    <property type="entry name" value="PepSY"/>
    <property type="match status" value="1"/>
</dbReference>
<protein>
    <submittedName>
        <fullName evidence="2">Peptidase propeptide and YPEB domain-containing protein</fullName>
    </submittedName>
</protein>
<reference evidence="3" key="1">
    <citation type="submission" date="2016-10" db="EMBL/GenBank/DDBJ databases">
        <authorList>
            <person name="Varghese N."/>
            <person name="Submissions S."/>
        </authorList>
    </citation>
    <scope>NUCLEOTIDE SEQUENCE [LARGE SCALE GENOMIC DNA]</scope>
    <source>
        <strain evidence="3">DSM 18579</strain>
    </source>
</reference>
<gene>
    <name evidence="2" type="ORF">SAMN02583745_01194</name>
</gene>
<evidence type="ECO:0000259" key="1">
    <source>
        <dbReference type="Pfam" id="PF03413"/>
    </source>
</evidence>
<dbReference type="STRING" id="1123402.SAMN02583745_01194"/>
<evidence type="ECO:0000313" key="3">
    <source>
        <dbReference type="Proteomes" id="UP000242642"/>
    </source>
</evidence>
<name>A0A1I0B9A0_9GAMM</name>
<sequence length="103" mass="11994">MKTQFFPMLLVASLSILLPNTEVFAKKSEQEMVRDAVRRGEILPLKQILELVNAEFDGDIIEIELDEDDDEWVYEIKVLTPQNRILEIEIDARKGRILDVDHK</sequence>
<organism evidence="2 3">
    <name type="scientific">Thorsellia anophelis DSM 18579</name>
    <dbReference type="NCBI Taxonomy" id="1123402"/>
    <lineage>
        <taxon>Bacteria</taxon>
        <taxon>Pseudomonadati</taxon>
        <taxon>Pseudomonadota</taxon>
        <taxon>Gammaproteobacteria</taxon>
        <taxon>Enterobacterales</taxon>
        <taxon>Thorselliaceae</taxon>
        <taxon>Thorsellia</taxon>
    </lineage>
</organism>
<keyword evidence="3" id="KW-1185">Reference proteome</keyword>
<feature type="domain" description="PepSY" evidence="1">
    <location>
        <begin position="43"/>
        <end position="100"/>
    </location>
</feature>
<dbReference type="Proteomes" id="UP000242642">
    <property type="component" value="Unassembled WGS sequence"/>
</dbReference>